<name>C3YV66_BRAFL</name>
<dbReference type="InParanoid" id="C3YV66"/>
<dbReference type="GO" id="GO:1902555">
    <property type="term" value="C:endoribonuclease complex"/>
    <property type="evidence" value="ECO:0007669"/>
    <property type="project" value="UniProtKB-ARBA"/>
</dbReference>
<dbReference type="InterPro" id="IPR049128">
    <property type="entry name" value="Pop8-like_dom"/>
</dbReference>
<dbReference type="EMBL" id="GG666556">
    <property type="protein sequence ID" value="EEN55782.1"/>
    <property type="molecule type" value="Genomic_DNA"/>
</dbReference>
<dbReference type="Pfam" id="PF20976">
    <property type="entry name" value="Pop8"/>
    <property type="match status" value="1"/>
</dbReference>
<dbReference type="GO" id="GO:0008033">
    <property type="term" value="P:tRNA processing"/>
    <property type="evidence" value="ECO:0007669"/>
    <property type="project" value="UniProtKB-KW"/>
</dbReference>
<dbReference type="PANTHER" id="PTHR15441">
    <property type="entry name" value="RIBONUCLEASE P PROTEIN SUBUNIT P14"/>
    <property type="match status" value="1"/>
</dbReference>
<gene>
    <name evidence="3" type="ORF">BRAFLDRAFT_205655</name>
</gene>
<evidence type="ECO:0000259" key="2">
    <source>
        <dbReference type="Pfam" id="PF20976"/>
    </source>
</evidence>
<accession>C3YV66</accession>
<proteinExistence type="predicted"/>
<dbReference type="GO" id="GO:1990904">
    <property type="term" value="C:ribonucleoprotein complex"/>
    <property type="evidence" value="ECO:0007669"/>
    <property type="project" value="UniProtKB-ARBA"/>
</dbReference>
<evidence type="ECO:0000256" key="1">
    <source>
        <dbReference type="ARBA" id="ARBA00022694"/>
    </source>
</evidence>
<keyword evidence="1" id="KW-0819">tRNA processing</keyword>
<dbReference type="STRING" id="7739.C3YV66"/>
<dbReference type="Gene3D" id="3.30.70.3250">
    <property type="entry name" value="Ribonuclease P, Pop5 subunit"/>
    <property type="match status" value="1"/>
</dbReference>
<protein>
    <recommendedName>
        <fullName evidence="2">Ribonucleases P/MRP subunit Pop8-like domain-containing protein</fullName>
    </recommendedName>
</protein>
<reference evidence="3" key="1">
    <citation type="journal article" date="2008" name="Nature">
        <title>The amphioxus genome and the evolution of the chordate karyotype.</title>
        <authorList>
            <consortium name="US DOE Joint Genome Institute (JGI-PGF)"/>
            <person name="Putnam N.H."/>
            <person name="Butts T."/>
            <person name="Ferrier D.E.K."/>
            <person name="Furlong R.F."/>
            <person name="Hellsten U."/>
            <person name="Kawashima T."/>
            <person name="Robinson-Rechavi M."/>
            <person name="Shoguchi E."/>
            <person name="Terry A."/>
            <person name="Yu J.-K."/>
            <person name="Benito-Gutierrez E.L."/>
            <person name="Dubchak I."/>
            <person name="Garcia-Fernandez J."/>
            <person name="Gibson-Brown J.J."/>
            <person name="Grigoriev I.V."/>
            <person name="Horton A.C."/>
            <person name="de Jong P.J."/>
            <person name="Jurka J."/>
            <person name="Kapitonov V.V."/>
            <person name="Kohara Y."/>
            <person name="Kuroki Y."/>
            <person name="Lindquist E."/>
            <person name="Lucas S."/>
            <person name="Osoegawa K."/>
            <person name="Pennacchio L.A."/>
            <person name="Salamov A.A."/>
            <person name="Satou Y."/>
            <person name="Sauka-Spengler T."/>
            <person name="Schmutz J."/>
            <person name="Shin-I T."/>
            <person name="Toyoda A."/>
            <person name="Bronner-Fraser M."/>
            <person name="Fujiyama A."/>
            <person name="Holland L.Z."/>
            <person name="Holland P.W.H."/>
            <person name="Satoh N."/>
            <person name="Rokhsar D.S."/>
        </authorList>
    </citation>
    <scope>NUCLEOTIDE SEQUENCE [LARGE SCALE GENOMIC DNA]</scope>
    <source>
        <strain evidence="3">S238N-H82</strain>
        <tissue evidence="3">Testes</tissue>
    </source>
</reference>
<dbReference type="InterPro" id="IPR038085">
    <property type="entry name" value="Rnp2-like_sf"/>
</dbReference>
<evidence type="ECO:0000313" key="3">
    <source>
        <dbReference type="EMBL" id="EEN55782.1"/>
    </source>
</evidence>
<dbReference type="SUPFAM" id="SSF160350">
    <property type="entry name" value="Rnp2-like"/>
    <property type="match status" value="1"/>
</dbReference>
<dbReference type="eggNOG" id="ENOG502S10S">
    <property type="taxonomic scope" value="Eukaryota"/>
</dbReference>
<feature type="non-terminal residue" evidence="3">
    <location>
        <position position="1"/>
    </location>
</feature>
<dbReference type="PANTHER" id="PTHR15441:SF1">
    <property type="entry name" value="RIBONUCLEASE P PROTEIN SUBUNIT P14"/>
    <property type="match status" value="1"/>
</dbReference>
<organism>
    <name type="scientific">Branchiostoma floridae</name>
    <name type="common">Florida lancelet</name>
    <name type="synonym">Amphioxus</name>
    <dbReference type="NCBI Taxonomy" id="7739"/>
    <lineage>
        <taxon>Eukaryota</taxon>
        <taxon>Metazoa</taxon>
        <taxon>Chordata</taxon>
        <taxon>Cephalochordata</taxon>
        <taxon>Leptocardii</taxon>
        <taxon>Amphioxiformes</taxon>
        <taxon>Branchiostomatidae</taxon>
        <taxon>Branchiostoma</taxon>
    </lineage>
</organism>
<sequence length="124" mass="13997">PVSIMKRIVSKGDAPYYYLKVLLEFEDKTMTVDVLTFRTVIMKAMMSMYGEIGAAVPIDILKYDVETMSAILRVAGSNMVKLWGALTMLSYYDEKPCAFRVEQVSPFLMALAASSRQLLLHTKE</sequence>
<dbReference type="AlphaFoldDB" id="C3YV66"/>
<feature type="domain" description="Ribonucleases P/MRP subunit Pop8-like" evidence="2">
    <location>
        <begin position="16"/>
        <end position="87"/>
    </location>
</feature>